<keyword evidence="2" id="KW-0255">Endonuclease</keyword>
<dbReference type="InterPro" id="IPR016071">
    <property type="entry name" value="Staphylococal_nuclease_OB-fold"/>
</dbReference>
<dbReference type="InterPro" id="IPR035437">
    <property type="entry name" value="SNase_OB-fold_sf"/>
</dbReference>
<evidence type="ECO:0000313" key="6">
    <source>
        <dbReference type="EMBL" id="MBR8827206.1"/>
    </source>
</evidence>
<feature type="signal peptide" evidence="4">
    <location>
        <begin position="1"/>
        <end position="26"/>
    </location>
</feature>
<feature type="chain" id="PRO_5037390927" evidence="4">
    <location>
        <begin position="27"/>
        <end position="176"/>
    </location>
</feature>
<accession>A0A941GQH7</accession>
<evidence type="ECO:0000256" key="3">
    <source>
        <dbReference type="ARBA" id="ARBA00022801"/>
    </source>
</evidence>
<organism evidence="6 7">
    <name type="scientific">Gomphosphaeria aponina SAG 52.96 = DSM 107014</name>
    <dbReference type="NCBI Taxonomy" id="1521640"/>
    <lineage>
        <taxon>Bacteria</taxon>
        <taxon>Bacillati</taxon>
        <taxon>Cyanobacteriota</taxon>
        <taxon>Cyanophyceae</taxon>
        <taxon>Oscillatoriophycideae</taxon>
        <taxon>Chroococcales</taxon>
        <taxon>Gomphosphaeriaceae</taxon>
        <taxon>Gomphosphaeria</taxon>
    </lineage>
</organism>
<name>A0A941GQH7_9CHRO</name>
<evidence type="ECO:0000256" key="2">
    <source>
        <dbReference type="ARBA" id="ARBA00022759"/>
    </source>
</evidence>
<gene>
    <name evidence="6" type="ORF">DSM107014_04760</name>
</gene>
<dbReference type="EMBL" id="JADQBC010000023">
    <property type="protein sequence ID" value="MBR8827206.1"/>
    <property type="molecule type" value="Genomic_DNA"/>
</dbReference>
<dbReference type="PROSITE" id="PS50830">
    <property type="entry name" value="TNASE_3"/>
    <property type="match status" value="1"/>
</dbReference>
<reference evidence="6" key="1">
    <citation type="submission" date="2021-02" db="EMBL/GenBank/DDBJ databases">
        <title>Metagenome analyses of Stigonema ocellatum DSM 106950, Chlorogloea purpurea SAG 13.99 and Gomphosphaeria aponina DSM 107014.</title>
        <authorList>
            <person name="Marter P."/>
            <person name="Huang S."/>
        </authorList>
    </citation>
    <scope>NUCLEOTIDE SEQUENCE</scope>
    <source>
        <strain evidence="6">JP213</strain>
    </source>
</reference>
<protein>
    <submittedName>
        <fullName evidence="6">Thermonuclease family protein</fullName>
    </submittedName>
</protein>
<dbReference type="PANTHER" id="PTHR12302:SF3">
    <property type="entry name" value="SERINE_THREONINE-PROTEIN KINASE 31"/>
    <property type="match status" value="1"/>
</dbReference>
<dbReference type="SMART" id="SM00318">
    <property type="entry name" value="SNc"/>
    <property type="match status" value="1"/>
</dbReference>
<evidence type="ECO:0000256" key="4">
    <source>
        <dbReference type="SAM" id="SignalP"/>
    </source>
</evidence>
<dbReference type="PROSITE" id="PS51257">
    <property type="entry name" value="PROKAR_LIPOPROTEIN"/>
    <property type="match status" value="1"/>
</dbReference>
<dbReference type="Gene3D" id="2.40.50.90">
    <property type="match status" value="1"/>
</dbReference>
<evidence type="ECO:0000256" key="1">
    <source>
        <dbReference type="ARBA" id="ARBA00022722"/>
    </source>
</evidence>
<dbReference type="Proteomes" id="UP000767446">
    <property type="component" value="Unassembled WGS sequence"/>
</dbReference>
<dbReference type="PANTHER" id="PTHR12302">
    <property type="entry name" value="EBNA2 BINDING PROTEIN P100"/>
    <property type="match status" value="1"/>
</dbReference>
<keyword evidence="3" id="KW-0378">Hydrolase</keyword>
<feature type="domain" description="TNase-like" evidence="5">
    <location>
        <begin position="28"/>
        <end position="160"/>
    </location>
</feature>
<dbReference type="GO" id="GO:0004519">
    <property type="term" value="F:endonuclease activity"/>
    <property type="evidence" value="ECO:0007669"/>
    <property type="project" value="UniProtKB-KW"/>
</dbReference>
<dbReference type="GO" id="GO:0016787">
    <property type="term" value="F:hydrolase activity"/>
    <property type="evidence" value="ECO:0007669"/>
    <property type="project" value="UniProtKB-KW"/>
</dbReference>
<keyword evidence="1" id="KW-0540">Nuclease</keyword>
<proteinExistence type="predicted"/>
<comment type="caution">
    <text evidence="6">The sequence shown here is derived from an EMBL/GenBank/DDBJ whole genome shotgun (WGS) entry which is preliminary data.</text>
</comment>
<sequence length="176" mass="19826">MSRKSLINYLLATSLFLLLGCQSANQRVGVTVKVERVVSGNTIEIIMQSGASNLIEKVRLIGIAAPDLKQDPWGVAAKKKLEELVGEKGGKVLLESDVETKDNFERRLAYLWDNGILINEKLVEQGYVLAEVLPPNLKYKKPLLRAEEYARLMGYGIWNPTAPMRLTPKEFREQQK</sequence>
<evidence type="ECO:0000259" key="5">
    <source>
        <dbReference type="PROSITE" id="PS50830"/>
    </source>
</evidence>
<keyword evidence="4" id="KW-0732">Signal</keyword>
<dbReference type="Pfam" id="PF00565">
    <property type="entry name" value="SNase"/>
    <property type="match status" value="1"/>
</dbReference>
<dbReference type="AlphaFoldDB" id="A0A941GQH7"/>
<evidence type="ECO:0000313" key="7">
    <source>
        <dbReference type="Proteomes" id="UP000767446"/>
    </source>
</evidence>
<dbReference type="SUPFAM" id="SSF50199">
    <property type="entry name" value="Staphylococcal nuclease"/>
    <property type="match status" value="1"/>
</dbReference>